<name>F4RV69_MELLP</name>
<dbReference type="KEGG" id="mlr:MELLADRAFT_117259"/>
<proteinExistence type="predicted"/>
<protein>
    <submittedName>
        <fullName evidence="2">Uncharacterized protein</fullName>
    </submittedName>
</protein>
<dbReference type="EMBL" id="GL883123">
    <property type="protein sequence ID" value="EGG03721.1"/>
    <property type="molecule type" value="Genomic_DNA"/>
</dbReference>
<dbReference type="HOGENOM" id="CLU_030586_0_0_1"/>
<evidence type="ECO:0000256" key="1">
    <source>
        <dbReference type="SAM" id="MobiDB-lite"/>
    </source>
</evidence>
<gene>
    <name evidence="2" type="ORF">MELLADRAFT_117259</name>
</gene>
<evidence type="ECO:0000313" key="3">
    <source>
        <dbReference type="Proteomes" id="UP000001072"/>
    </source>
</evidence>
<dbReference type="VEuPathDB" id="FungiDB:MELLADRAFT_117259"/>
<sequence>MNIECSGLDGRHNSARQVPGNFTVEYPENADDVIGVLAHRQLYHRGQKSVASGFATTGRFPRVAATHTSSTGLKHHKLDLEASLAEPKADDSEDDLPGVATAEEYVKPAEDWTPTLSITAKRPTYEEGGGNAVDSDKDFEDEDEDEELDSGWNGGLFTEENIKLFRHCMKDIVLPTGITRLPSNLGESKHGKLKASQWHSLFAFIIPLIVLQIYVLDVEDILVDSNRGRILLNIADLVQCTNIVTTKAVTRHDADMFAFFYKRYHKNSLCIFGNMGVVPNHHYALHIPDQLRRWGPLNQVSEFAGERLIGMLQGIQTNTHLAEMDKTMLRRFAQLQRLMGDHPIDENTVSEELTKSKAARRKIELKDYKYDALLSYVKSKTPEVRSHRKLPHPRNAKVLHPHAIPKPSWKISQYLSVSVLKPNNCIKYKDNGKTAYAMIKQIYVFTNPSGDEQTELLVNPILNVFPKDLSSPSKHFRYILHLLKCIVGQVEDRCIFVSPSNVIAVAAYRLLPNDTLSVSEGGIILRPFDHQSQLE</sequence>
<feature type="compositionally biased region" description="Acidic residues" evidence="1">
    <location>
        <begin position="137"/>
        <end position="149"/>
    </location>
</feature>
<dbReference type="RefSeq" id="XP_007413168.1">
    <property type="nucleotide sequence ID" value="XM_007413106.1"/>
</dbReference>
<evidence type="ECO:0000313" key="2">
    <source>
        <dbReference type="EMBL" id="EGG03721.1"/>
    </source>
</evidence>
<accession>F4RV69</accession>
<dbReference type="Proteomes" id="UP000001072">
    <property type="component" value="Unassembled WGS sequence"/>
</dbReference>
<dbReference type="OrthoDB" id="2506124at2759"/>
<keyword evidence="3" id="KW-1185">Reference proteome</keyword>
<dbReference type="AlphaFoldDB" id="F4RV69"/>
<reference evidence="3" key="1">
    <citation type="journal article" date="2011" name="Proc. Natl. Acad. Sci. U.S.A.">
        <title>Obligate biotrophy features unraveled by the genomic analysis of rust fungi.</title>
        <authorList>
            <person name="Duplessis S."/>
            <person name="Cuomo C.A."/>
            <person name="Lin Y.-C."/>
            <person name="Aerts A."/>
            <person name="Tisserant E."/>
            <person name="Veneault-Fourrey C."/>
            <person name="Joly D.L."/>
            <person name="Hacquard S."/>
            <person name="Amselem J."/>
            <person name="Cantarel B.L."/>
            <person name="Chiu R."/>
            <person name="Coutinho P.M."/>
            <person name="Feau N."/>
            <person name="Field M."/>
            <person name="Frey P."/>
            <person name="Gelhaye E."/>
            <person name="Goldberg J."/>
            <person name="Grabherr M.G."/>
            <person name="Kodira C.D."/>
            <person name="Kohler A."/>
            <person name="Kuees U."/>
            <person name="Lindquist E.A."/>
            <person name="Lucas S.M."/>
            <person name="Mago R."/>
            <person name="Mauceli E."/>
            <person name="Morin E."/>
            <person name="Murat C."/>
            <person name="Pangilinan J.L."/>
            <person name="Park R."/>
            <person name="Pearson M."/>
            <person name="Quesneville H."/>
            <person name="Rouhier N."/>
            <person name="Sakthikumar S."/>
            <person name="Salamov A.A."/>
            <person name="Schmutz J."/>
            <person name="Selles B."/>
            <person name="Shapiro H."/>
            <person name="Tanguay P."/>
            <person name="Tuskan G.A."/>
            <person name="Henrissat B."/>
            <person name="Van de Peer Y."/>
            <person name="Rouze P."/>
            <person name="Ellis J.G."/>
            <person name="Dodds P.N."/>
            <person name="Schein J.E."/>
            <person name="Zhong S."/>
            <person name="Hamelin R.C."/>
            <person name="Grigoriev I.V."/>
            <person name="Szabo L.J."/>
            <person name="Martin F."/>
        </authorList>
    </citation>
    <scope>NUCLEOTIDE SEQUENCE [LARGE SCALE GENOMIC DNA]</scope>
    <source>
        <strain evidence="3">98AG31 / pathotype 3-4-7</strain>
    </source>
</reference>
<dbReference type="InParanoid" id="F4RV69"/>
<dbReference type="GeneID" id="18925977"/>
<organism evidence="3">
    <name type="scientific">Melampsora larici-populina (strain 98AG31 / pathotype 3-4-7)</name>
    <name type="common">Poplar leaf rust fungus</name>
    <dbReference type="NCBI Taxonomy" id="747676"/>
    <lineage>
        <taxon>Eukaryota</taxon>
        <taxon>Fungi</taxon>
        <taxon>Dikarya</taxon>
        <taxon>Basidiomycota</taxon>
        <taxon>Pucciniomycotina</taxon>
        <taxon>Pucciniomycetes</taxon>
        <taxon>Pucciniales</taxon>
        <taxon>Melampsoraceae</taxon>
        <taxon>Melampsora</taxon>
    </lineage>
</organism>
<feature type="region of interest" description="Disordered" evidence="1">
    <location>
        <begin position="123"/>
        <end position="152"/>
    </location>
</feature>
<dbReference type="eggNOG" id="ENOG502S0HM">
    <property type="taxonomic scope" value="Eukaryota"/>
</dbReference>